<dbReference type="InterPro" id="IPR013780">
    <property type="entry name" value="Glyco_hydro_b"/>
</dbReference>
<feature type="domain" description="Glycosyl hydrolase family 13 catalytic" evidence="5">
    <location>
        <begin position="24"/>
        <end position="456"/>
    </location>
</feature>
<evidence type="ECO:0000256" key="1">
    <source>
        <dbReference type="ARBA" id="ARBA00008061"/>
    </source>
</evidence>
<dbReference type="Gene3D" id="2.60.40.1180">
    <property type="entry name" value="Golgi alpha-mannosidase II"/>
    <property type="match status" value="1"/>
</dbReference>
<evidence type="ECO:0000313" key="7">
    <source>
        <dbReference type="Proteomes" id="UP000566819"/>
    </source>
</evidence>
<dbReference type="CDD" id="cd11333">
    <property type="entry name" value="AmyAc_SI_OligoGlu_DGase"/>
    <property type="match status" value="1"/>
</dbReference>
<comment type="similarity">
    <text evidence="1">Belongs to the glycosyl hydrolase 13 family.</text>
</comment>
<dbReference type="GO" id="GO:0033934">
    <property type="term" value="F:glucan 1,4-alpha-maltotriohydrolase activity"/>
    <property type="evidence" value="ECO:0007669"/>
    <property type="project" value="TreeGrafter"/>
</dbReference>
<evidence type="ECO:0000256" key="2">
    <source>
        <dbReference type="ARBA" id="ARBA00022801"/>
    </source>
</evidence>
<dbReference type="Gene3D" id="3.20.20.80">
    <property type="entry name" value="Glycosidases"/>
    <property type="match status" value="1"/>
</dbReference>
<evidence type="ECO:0000256" key="4">
    <source>
        <dbReference type="ARBA" id="ARBA00026248"/>
    </source>
</evidence>
<dbReference type="Proteomes" id="UP000566819">
    <property type="component" value="Unassembled WGS sequence"/>
</dbReference>
<dbReference type="SUPFAM" id="SSF51445">
    <property type="entry name" value="(Trans)glycosidases"/>
    <property type="match status" value="1"/>
</dbReference>
<evidence type="ECO:0000256" key="3">
    <source>
        <dbReference type="ARBA" id="ARBA00023295"/>
    </source>
</evidence>
<dbReference type="PANTHER" id="PTHR10357">
    <property type="entry name" value="ALPHA-AMYLASE FAMILY MEMBER"/>
    <property type="match status" value="1"/>
</dbReference>
<organism evidence="6 7">
    <name type="scientific">Cudoniella acicularis</name>
    <dbReference type="NCBI Taxonomy" id="354080"/>
    <lineage>
        <taxon>Eukaryota</taxon>
        <taxon>Fungi</taxon>
        <taxon>Dikarya</taxon>
        <taxon>Ascomycota</taxon>
        <taxon>Pezizomycotina</taxon>
        <taxon>Leotiomycetes</taxon>
        <taxon>Helotiales</taxon>
        <taxon>Tricladiaceae</taxon>
        <taxon>Cudoniella</taxon>
    </lineage>
</organism>
<reference evidence="6 7" key="1">
    <citation type="submission" date="2020-03" db="EMBL/GenBank/DDBJ databases">
        <title>Draft Genome Sequence of Cudoniella acicularis.</title>
        <authorList>
            <person name="Buettner E."/>
            <person name="Kellner H."/>
        </authorList>
    </citation>
    <scope>NUCLEOTIDE SEQUENCE [LARGE SCALE GENOMIC DNA]</scope>
    <source>
        <strain evidence="6 7">DSM 108380</strain>
    </source>
</reference>
<accession>A0A8H4RV19</accession>
<keyword evidence="7" id="KW-1185">Reference proteome</keyword>
<evidence type="ECO:0000259" key="5">
    <source>
        <dbReference type="SMART" id="SM00642"/>
    </source>
</evidence>
<dbReference type="Pfam" id="PF00128">
    <property type="entry name" value="Alpha-amylase"/>
    <property type="match status" value="1"/>
</dbReference>
<dbReference type="OrthoDB" id="1740265at2759"/>
<comment type="caution">
    <text evidence="6">The sequence shown here is derived from an EMBL/GenBank/DDBJ whole genome shotgun (WGS) entry which is preliminary data.</text>
</comment>
<sequence>MSLPKEETSEHLDQKWWKEATIYEIYPASFKDSNADGIGDIPGIISKLDYLHDLGVDVIHICPHYQSPQVDMGYDISDYEKIHAPYGTVEDVQSLIDGAHAKEMKIIFDLVINHSSNLHPWFLASRSSKEKDNEKRDWYFWLPPKIDEQGNRHPPNNWRSHFSVPAWTWDETRQEYYLHVYAPEMPDLNWENEETRNAIYNSSMIFWLDRGIDGFRIDTVNKYSKDISFPDAKVTEPGEETQPAAKHYNHGPRIHEFLGEMKGIFQRYGAMTVGELSHLPRSEKSVLEFVSADSGPLDMVFNLNIGSLGRGGSKGQKNELAPPPPFEVELFVKEMSRWQDFVSNNPDAWITLYLENHDSPRSISRFGATPDSSLDIQFRSGKMLAMALATLTGTLFLYQGQEIGMSNVPRLWPPEELKDIRSKNLYELAKERCKGDEQCLEKAVDALWETARDHARLPMQWDGEHGPNSGFTSEGVVPWMRVNDDWEEKNVKNQKEDQDSLLEFWKLMIKLRREYKNLFIYGGYELVETDEKEVFVFFKIGERLKSLTVVNMSSEEKRWQGAKSTLGENYELLIRNVESARLEDDVLVAWEGRVYLKRF</sequence>
<dbReference type="SUPFAM" id="SSF51011">
    <property type="entry name" value="Glycosyl hydrolase domain"/>
    <property type="match status" value="1"/>
</dbReference>
<name>A0A8H4RV19_9HELO</name>
<dbReference type="AlphaFoldDB" id="A0A8H4RV19"/>
<dbReference type="GO" id="GO:0004556">
    <property type="term" value="F:alpha-amylase activity"/>
    <property type="evidence" value="ECO:0007669"/>
    <property type="project" value="TreeGrafter"/>
</dbReference>
<evidence type="ECO:0000313" key="6">
    <source>
        <dbReference type="EMBL" id="KAF4635631.1"/>
    </source>
</evidence>
<proteinExistence type="inferred from homology"/>
<dbReference type="FunFam" id="3.20.20.80:FF:000087">
    <property type="entry name" value="Oligo-1,6-glucosidase IMA1"/>
    <property type="match status" value="1"/>
</dbReference>
<dbReference type="Gene3D" id="3.90.400.10">
    <property type="entry name" value="Oligo-1,6-glucosidase, Domain 2"/>
    <property type="match status" value="1"/>
</dbReference>
<dbReference type="FunFam" id="3.20.20.80:FF:000064">
    <property type="entry name" value="Oligo-1,6-glucosidase"/>
    <property type="match status" value="1"/>
</dbReference>
<dbReference type="InterPro" id="IPR045857">
    <property type="entry name" value="O16G_dom_2"/>
</dbReference>
<dbReference type="InterPro" id="IPR017853">
    <property type="entry name" value="GH"/>
</dbReference>
<dbReference type="GO" id="GO:0005987">
    <property type="term" value="P:sucrose catabolic process"/>
    <property type="evidence" value="ECO:0007669"/>
    <property type="project" value="TreeGrafter"/>
</dbReference>
<dbReference type="GO" id="GO:0004574">
    <property type="term" value="F:oligo-1,6-glucosidase activity"/>
    <property type="evidence" value="ECO:0007669"/>
    <property type="project" value="TreeGrafter"/>
</dbReference>
<dbReference type="SMART" id="SM00642">
    <property type="entry name" value="Aamy"/>
    <property type="match status" value="1"/>
</dbReference>
<gene>
    <name evidence="6" type="ORF">G7Y89_g2464</name>
</gene>
<dbReference type="GO" id="GO:0004575">
    <property type="term" value="F:sucrose alpha-glucosidase activity"/>
    <property type="evidence" value="ECO:0007669"/>
    <property type="project" value="TreeGrafter"/>
</dbReference>
<protein>
    <recommendedName>
        <fullName evidence="5">Glycosyl hydrolase family 13 catalytic domain-containing protein</fullName>
    </recommendedName>
</protein>
<keyword evidence="2" id="KW-0378">Hydrolase</keyword>
<dbReference type="GO" id="GO:0000025">
    <property type="term" value="P:maltose catabolic process"/>
    <property type="evidence" value="ECO:0007669"/>
    <property type="project" value="TreeGrafter"/>
</dbReference>
<dbReference type="EMBL" id="JAAMPI010000108">
    <property type="protein sequence ID" value="KAF4635631.1"/>
    <property type="molecule type" value="Genomic_DNA"/>
</dbReference>
<dbReference type="InterPro" id="IPR006047">
    <property type="entry name" value="GH13_cat_dom"/>
</dbReference>
<keyword evidence="3" id="KW-0326">Glycosidase</keyword>
<dbReference type="PANTHER" id="PTHR10357:SF222">
    <property type="entry name" value="MALTASE MALT (AFU_ORTHOLOGUE AFUA_8G07070)"/>
    <property type="match status" value="1"/>
</dbReference>
<keyword evidence="4" id="KW-0462">Maltose metabolism</keyword>